<organism evidence="1 2">
    <name type="scientific">Rhizophagus irregularis (strain DAOM 181602 / DAOM 197198 / MUCL 43194)</name>
    <name type="common">Arbuscular mycorrhizal fungus</name>
    <name type="synonym">Glomus intraradices</name>
    <dbReference type="NCBI Taxonomy" id="747089"/>
    <lineage>
        <taxon>Eukaryota</taxon>
        <taxon>Fungi</taxon>
        <taxon>Fungi incertae sedis</taxon>
        <taxon>Mucoromycota</taxon>
        <taxon>Glomeromycotina</taxon>
        <taxon>Glomeromycetes</taxon>
        <taxon>Glomerales</taxon>
        <taxon>Glomeraceae</taxon>
        <taxon>Rhizophagus</taxon>
    </lineage>
</organism>
<evidence type="ECO:0000313" key="1">
    <source>
        <dbReference type="EMBL" id="POG78223.1"/>
    </source>
</evidence>
<dbReference type="EMBL" id="AUPC02000034">
    <property type="protein sequence ID" value="POG78223.1"/>
    <property type="molecule type" value="Genomic_DNA"/>
</dbReference>
<protein>
    <submittedName>
        <fullName evidence="1">Uncharacterized protein</fullName>
    </submittedName>
</protein>
<evidence type="ECO:0000313" key="2">
    <source>
        <dbReference type="Proteomes" id="UP000018888"/>
    </source>
</evidence>
<reference evidence="1 2" key="1">
    <citation type="journal article" date="2013" name="Proc. Natl. Acad. Sci. U.S.A.">
        <title>Genome of an arbuscular mycorrhizal fungus provides insight into the oldest plant symbiosis.</title>
        <authorList>
            <person name="Tisserant E."/>
            <person name="Malbreil M."/>
            <person name="Kuo A."/>
            <person name="Kohler A."/>
            <person name="Symeonidi A."/>
            <person name="Balestrini R."/>
            <person name="Charron P."/>
            <person name="Duensing N."/>
            <person name="Frei Dit Frey N."/>
            <person name="Gianinazzi-Pearson V."/>
            <person name="Gilbert L.B."/>
            <person name="Handa Y."/>
            <person name="Herr J.R."/>
            <person name="Hijri M."/>
            <person name="Koul R."/>
            <person name="Kawaguchi M."/>
            <person name="Krajinski F."/>
            <person name="Lammers P.J."/>
            <person name="Masclaux F.G."/>
            <person name="Murat C."/>
            <person name="Morin E."/>
            <person name="Ndikumana S."/>
            <person name="Pagni M."/>
            <person name="Petitpierre D."/>
            <person name="Requena N."/>
            <person name="Rosikiewicz P."/>
            <person name="Riley R."/>
            <person name="Saito K."/>
            <person name="San Clemente H."/>
            <person name="Shapiro H."/>
            <person name="van Tuinen D."/>
            <person name="Becard G."/>
            <person name="Bonfante P."/>
            <person name="Paszkowski U."/>
            <person name="Shachar-Hill Y.Y."/>
            <person name="Tuskan G.A."/>
            <person name="Young P.W."/>
            <person name="Sanders I.R."/>
            <person name="Henrissat B."/>
            <person name="Rensing S.A."/>
            <person name="Grigoriev I.V."/>
            <person name="Corradi N."/>
            <person name="Roux C."/>
            <person name="Martin F."/>
        </authorList>
    </citation>
    <scope>NUCLEOTIDE SEQUENCE [LARGE SCALE GENOMIC DNA]</scope>
    <source>
        <strain evidence="1 2">DAOM 197198</strain>
    </source>
</reference>
<name>A0A2H5RZT6_RHIID</name>
<sequence length="311" mass="34938">MFHVNRPGPFLERLKTSIIPNRIHVPSQIDEESLPLRIGTNVSIKKFNKFLEYKAPRGYKYQHDDNGNVFIVDMSNTEHARVAFTLGICFNAFNGPGIPAPNRPIVISTDTLHPSPVVSILRRRRKMAPDLAIAPNEPYVPKPTVPYPGPPPSDNNGNSHARIIVELGNHQSVRDWIAKCQLWLQVVYVRYVFAIKLHKPNNARDAQGRKYRAMTARLWTQGAGYREWDFGSIPRGGRIQRNRPIPTTGCIGPGLPAFVVNIPVNEIFFNPPTIPPPAGYIPIAPVGINPGANFTIDLYYIQQEVLMSQRN</sequence>
<dbReference type="Proteomes" id="UP000018888">
    <property type="component" value="Unassembled WGS sequence"/>
</dbReference>
<proteinExistence type="predicted"/>
<dbReference type="VEuPathDB" id="FungiDB:RhiirFUN_009635"/>
<accession>A0A2H5RZT6</accession>
<comment type="caution">
    <text evidence="1">The sequence shown here is derived from an EMBL/GenBank/DDBJ whole genome shotgun (WGS) entry which is preliminary data.</text>
</comment>
<keyword evidence="2" id="KW-1185">Reference proteome</keyword>
<gene>
    <name evidence="1" type="ORF">GLOIN_2v1540256</name>
</gene>
<dbReference type="AlphaFoldDB" id="A0A2H5RZT6"/>
<reference evidence="1 2" key="2">
    <citation type="journal article" date="2018" name="New Phytol.">
        <title>High intraspecific genome diversity in the model arbuscular mycorrhizal symbiont Rhizophagus irregularis.</title>
        <authorList>
            <person name="Chen E.C.H."/>
            <person name="Morin E."/>
            <person name="Beaudet D."/>
            <person name="Noel J."/>
            <person name="Yildirir G."/>
            <person name="Ndikumana S."/>
            <person name="Charron P."/>
            <person name="St-Onge C."/>
            <person name="Giorgi J."/>
            <person name="Kruger M."/>
            <person name="Marton T."/>
            <person name="Ropars J."/>
            <person name="Grigoriev I.V."/>
            <person name="Hainaut M."/>
            <person name="Henrissat B."/>
            <person name="Roux C."/>
            <person name="Martin F."/>
            <person name="Corradi N."/>
        </authorList>
    </citation>
    <scope>NUCLEOTIDE SEQUENCE [LARGE SCALE GENOMIC DNA]</scope>
    <source>
        <strain evidence="1 2">DAOM 197198</strain>
    </source>
</reference>